<dbReference type="InParanoid" id="A0A1S3HY82"/>
<dbReference type="OrthoDB" id="10263206at2759"/>
<dbReference type="SUPFAM" id="SSF47923">
    <property type="entry name" value="Ypt/Rab-GAP domain of gyp1p"/>
    <property type="match status" value="1"/>
</dbReference>
<sequence length="230" mass="27025">MAAYRLRVDEFKKILEADIIDTFKLRQFCFNGCPHEDGIRATCWKILLHYLPPNRKQWPELLEKQREIYRHFIDEMIVQPGATASKSDQRMDVTFEDHPLNPNPDSQWVTYFKDNEMLLQIDRDCRRLCPDFVFFQRATEYPCKELTQTSGVETLRKRVEQTALKAETVSKNRLGITLSNSVSKEAFSCAVAKMPKTFNFKQHGDKEIRIAKRWQLETFDALTEILADLQ</sequence>
<dbReference type="InterPro" id="IPR035969">
    <property type="entry name" value="Rab-GAP_TBC_sf"/>
</dbReference>
<proteinExistence type="predicted"/>
<dbReference type="STRING" id="7574.A0A1S3HY82"/>
<dbReference type="Gene3D" id="1.10.10.750">
    <property type="entry name" value="Ypt/Rab-GAP domain of gyp1p, domain 1"/>
    <property type="match status" value="1"/>
</dbReference>
<name>A0A1S3HY82_LINAN</name>
<protein>
    <submittedName>
        <fullName evidence="2">TBC1 domain family member 13-like</fullName>
    </submittedName>
</protein>
<reference evidence="2" key="1">
    <citation type="submission" date="2025-08" db="UniProtKB">
        <authorList>
            <consortium name="RefSeq"/>
        </authorList>
    </citation>
    <scope>IDENTIFICATION</scope>
    <source>
        <tissue evidence="2">Gonads</tissue>
    </source>
</reference>
<organism evidence="1 2">
    <name type="scientific">Lingula anatina</name>
    <name type="common">Brachiopod</name>
    <name type="synonym">Lingula unguis</name>
    <dbReference type="NCBI Taxonomy" id="7574"/>
    <lineage>
        <taxon>Eukaryota</taxon>
        <taxon>Metazoa</taxon>
        <taxon>Spiralia</taxon>
        <taxon>Lophotrochozoa</taxon>
        <taxon>Brachiopoda</taxon>
        <taxon>Linguliformea</taxon>
        <taxon>Lingulata</taxon>
        <taxon>Lingulida</taxon>
        <taxon>Linguloidea</taxon>
        <taxon>Lingulidae</taxon>
        <taxon>Lingula</taxon>
    </lineage>
</organism>
<evidence type="ECO:0000313" key="2">
    <source>
        <dbReference type="RefSeq" id="XP_013390968.2"/>
    </source>
</evidence>
<dbReference type="GeneID" id="106159287"/>
<gene>
    <name evidence="2" type="primary">LOC106159287</name>
</gene>
<dbReference type="KEGG" id="lak:106159287"/>
<evidence type="ECO:0000313" key="1">
    <source>
        <dbReference type="Proteomes" id="UP000085678"/>
    </source>
</evidence>
<dbReference type="RefSeq" id="XP_013390968.2">
    <property type="nucleotide sequence ID" value="XM_013535514.2"/>
</dbReference>
<keyword evidence="1" id="KW-1185">Reference proteome</keyword>
<dbReference type="Proteomes" id="UP000085678">
    <property type="component" value="Unplaced"/>
</dbReference>
<accession>A0A1S3HY82</accession>
<dbReference type="AlphaFoldDB" id="A0A1S3HY82"/>